<proteinExistence type="predicted"/>
<dbReference type="EMBL" id="JBHSKX010000001">
    <property type="protein sequence ID" value="MFC5366488.1"/>
    <property type="molecule type" value="Genomic_DNA"/>
</dbReference>
<keyword evidence="1" id="KW-0472">Membrane</keyword>
<name>A0ABD5R961_9EURY</name>
<dbReference type="RefSeq" id="WP_227228169.1">
    <property type="nucleotide sequence ID" value="NZ_JAJCVJ010000001.1"/>
</dbReference>
<dbReference type="AlphaFoldDB" id="A0ABD5R961"/>
<sequence>MTAIGALKRVADSPAVDAVGTVAVAALVASLGVQNPVQPAILVALWLSFVVERRVPVERWAARAVLGLGPLVAGAYSLSVGDDPFTVGLWFGGAGVVFGLSLLERRSQNRG</sequence>
<evidence type="ECO:0000256" key="1">
    <source>
        <dbReference type="SAM" id="Phobius"/>
    </source>
</evidence>
<protein>
    <recommendedName>
        <fullName evidence="4">SPW repeat-containing protein</fullName>
    </recommendedName>
</protein>
<gene>
    <name evidence="2" type="ORF">ACFPJ5_06010</name>
</gene>
<comment type="caution">
    <text evidence="2">The sequence shown here is derived from an EMBL/GenBank/DDBJ whole genome shotgun (WGS) entry which is preliminary data.</text>
</comment>
<evidence type="ECO:0000313" key="2">
    <source>
        <dbReference type="EMBL" id="MFC5366488.1"/>
    </source>
</evidence>
<dbReference type="Proteomes" id="UP001596201">
    <property type="component" value="Unassembled WGS sequence"/>
</dbReference>
<evidence type="ECO:0000313" key="3">
    <source>
        <dbReference type="Proteomes" id="UP001596201"/>
    </source>
</evidence>
<feature type="transmembrane region" description="Helical" evidence="1">
    <location>
        <begin position="60"/>
        <end position="79"/>
    </location>
</feature>
<feature type="transmembrane region" description="Helical" evidence="1">
    <location>
        <begin position="85"/>
        <end position="103"/>
    </location>
</feature>
<accession>A0ABD5R961</accession>
<organism evidence="2 3">
    <name type="scientific">Salinirubrum litoreum</name>
    <dbReference type="NCBI Taxonomy" id="1126234"/>
    <lineage>
        <taxon>Archaea</taxon>
        <taxon>Methanobacteriati</taxon>
        <taxon>Methanobacteriota</taxon>
        <taxon>Stenosarchaea group</taxon>
        <taxon>Halobacteria</taxon>
        <taxon>Halobacteriales</taxon>
        <taxon>Haloferacaceae</taxon>
        <taxon>Salinirubrum</taxon>
    </lineage>
</organism>
<keyword evidence="3" id="KW-1185">Reference proteome</keyword>
<reference evidence="2 3" key="1">
    <citation type="journal article" date="2019" name="Int. J. Syst. Evol. Microbiol.">
        <title>The Global Catalogue of Microorganisms (GCM) 10K type strain sequencing project: providing services to taxonomists for standard genome sequencing and annotation.</title>
        <authorList>
            <consortium name="The Broad Institute Genomics Platform"/>
            <consortium name="The Broad Institute Genome Sequencing Center for Infectious Disease"/>
            <person name="Wu L."/>
            <person name="Ma J."/>
        </authorList>
    </citation>
    <scope>NUCLEOTIDE SEQUENCE [LARGE SCALE GENOMIC DNA]</scope>
    <source>
        <strain evidence="2 3">CGMCC 1.12237</strain>
    </source>
</reference>
<keyword evidence="1" id="KW-0812">Transmembrane</keyword>
<keyword evidence="1" id="KW-1133">Transmembrane helix</keyword>
<evidence type="ECO:0008006" key="4">
    <source>
        <dbReference type="Google" id="ProtNLM"/>
    </source>
</evidence>